<dbReference type="EMBL" id="JBCITM010000007">
    <property type="protein sequence ID" value="MEN1760436.1"/>
    <property type="molecule type" value="Genomic_DNA"/>
</dbReference>
<comment type="subcellular location">
    <subcellularLocation>
        <location evidence="1 6">Cell membrane</location>
        <topology evidence="1 6">Multi-pass membrane protein</topology>
    </subcellularLocation>
</comment>
<dbReference type="PANTHER" id="PTHR12677:SF59">
    <property type="entry name" value="GOLGI APPARATUS MEMBRANE PROTEIN TVP38-RELATED"/>
    <property type="match status" value="1"/>
</dbReference>
<dbReference type="Proteomes" id="UP001407405">
    <property type="component" value="Unassembled WGS sequence"/>
</dbReference>
<feature type="domain" description="VTT" evidence="7">
    <location>
        <begin position="68"/>
        <end position="184"/>
    </location>
</feature>
<keyword evidence="2 6" id="KW-1003">Cell membrane</keyword>
<evidence type="ECO:0000313" key="8">
    <source>
        <dbReference type="EMBL" id="MEN1760436.1"/>
    </source>
</evidence>
<feature type="transmembrane region" description="Helical" evidence="6">
    <location>
        <begin position="163"/>
        <end position="186"/>
    </location>
</feature>
<gene>
    <name evidence="8" type="ORF">AAIG11_08130</name>
</gene>
<keyword evidence="5 6" id="KW-0472">Membrane</keyword>
<keyword evidence="3 6" id="KW-0812">Transmembrane</keyword>
<evidence type="ECO:0000256" key="5">
    <source>
        <dbReference type="ARBA" id="ARBA00023136"/>
    </source>
</evidence>
<evidence type="ECO:0000256" key="4">
    <source>
        <dbReference type="ARBA" id="ARBA00022989"/>
    </source>
</evidence>
<evidence type="ECO:0000259" key="7">
    <source>
        <dbReference type="Pfam" id="PF09335"/>
    </source>
</evidence>
<evidence type="ECO:0000256" key="2">
    <source>
        <dbReference type="ARBA" id="ARBA00022475"/>
    </source>
</evidence>
<dbReference type="InterPro" id="IPR015414">
    <property type="entry name" value="TMEM64"/>
</dbReference>
<keyword evidence="4 6" id="KW-1133">Transmembrane helix</keyword>
<reference evidence="8 9" key="1">
    <citation type="submission" date="2024-04" db="EMBL/GenBank/DDBJ databases">
        <title>Genome sequencing and metabolic network reconstruction of aminoacids and betaine degradation by Anoxynatronum sibiricum.</title>
        <authorList>
            <person name="Detkova E.N."/>
            <person name="Boltjanskaja Y.V."/>
            <person name="Mardanov A.V."/>
            <person name="Kevbrin V."/>
        </authorList>
    </citation>
    <scope>NUCLEOTIDE SEQUENCE [LARGE SCALE GENOMIC DNA]</scope>
    <source>
        <strain evidence="8 9">Z-7981</strain>
    </source>
</reference>
<name>A0ABU9VVL0_9CLOT</name>
<sequence length="229" mass="25243">MKKQENQRRLLIIAGVLIIMIVIVRMSGISQFIRLENATLLRDWVAGFGVAGPVVYILIYIAACLLMLPGFAVTLMGALAFGPIWGTVYTSIGSTLGAAAAFLTARYAARKMVENWLDENETFQRIDRGVEKQGWRMLMVTRMVPLFPFNLQNFAYGLTRISLGTYVVVSWVCMIPGIAAYNFMAGSVVAGEGDPGRVLFYLGIGAVFFVFVSLIPGQIRKRQEGLADD</sequence>
<keyword evidence="9" id="KW-1185">Reference proteome</keyword>
<protein>
    <recommendedName>
        <fullName evidence="6">TVP38/TMEM64 family membrane protein</fullName>
    </recommendedName>
</protein>
<evidence type="ECO:0000313" key="9">
    <source>
        <dbReference type="Proteomes" id="UP001407405"/>
    </source>
</evidence>
<dbReference type="Pfam" id="PF09335">
    <property type="entry name" value="VTT_dom"/>
    <property type="match status" value="1"/>
</dbReference>
<organism evidence="8 9">
    <name type="scientific">Anoxynatronum sibiricum</name>
    <dbReference type="NCBI Taxonomy" id="210623"/>
    <lineage>
        <taxon>Bacteria</taxon>
        <taxon>Bacillati</taxon>
        <taxon>Bacillota</taxon>
        <taxon>Clostridia</taxon>
        <taxon>Eubacteriales</taxon>
        <taxon>Clostridiaceae</taxon>
        <taxon>Anoxynatronum</taxon>
    </lineage>
</organism>
<evidence type="ECO:0000256" key="1">
    <source>
        <dbReference type="ARBA" id="ARBA00004651"/>
    </source>
</evidence>
<comment type="caution">
    <text evidence="8">The sequence shown here is derived from an EMBL/GenBank/DDBJ whole genome shotgun (WGS) entry which is preliminary data.</text>
</comment>
<dbReference type="RefSeq" id="WP_343185763.1">
    <property type="nucleotide sequence ID" value="NZ_JBCITM010000007.1"/>
</dbReference>
<accession>A0ABU9VVL0</accession>
<evidence type="ECO:0000256" key="3">
    <source>
        <dbReference type="ARBA" id="ARBA00022692"/>
    </source>
</evidence>
<feature type="transmembrane region" description="Helical" evidence="6">
    <location>
        <begin position="198"/>
        <end position="215"/>
    </location>
</feature>
<feature type="transmembrane region" description="Helical" evidence="6">
    <location>
        <begin position="88"/>
        <end position="109"/>
    </location>
</feature>
<dbReference type="InterPro" id="IPR032816">
    <property type="entry name" value="VTT_dom"/>
</dbReference>
<proteinExistence type="inferred from homology"/>
<feature type="transmembrane region" description="Helical" evidence="6">
    <location>
        <begin position="12"/>
        <end position="33"/>
    </location>
</feature>
<feature type="transmembrane region" description="Helical" evidence="6">
    <location>
        <begin position="53"/>
        <end position="81"/>
    </location>
</feature>
<dbReference type="PANTHER" id="PTHR12677">
    <property type="entry name" value="GOLGI APPARATUS MEMBRANE PROTEIN TVP38-RELATED"/>
    <property type="match status" value="1"/>
</dbReference>
<evidence type="ECO:0000256" key="6">
    <source>
        <dbReference type="RuleBase" id="RU366058"/>
    </source>
</evidence>
<comment type="similarity">
    <text evidence="6">Belongs to the TVP38/TMEM64 family.</text>
</comment>